<keyword evidence="3" id="KW-0479">Metal-binding</keyword>
<keyword evidence="4" id="KW-0862">Zinc</keyword>
<dbReference type="Proteomes" id="UP001596524">
    <property type="component" value="Unassembled WGS sequence"/>
</dbReference>
<keyword evidence="8" id="KW-1185">Reference proteome</keyword>
<dbReference type="Gene3D" id="3.90.180.10">
    <property type="entry name" value="Medium-chain alcohol dehydrogenases, catalytic domain"/>
    <property type="match status" value="1"/>
</dbReference>
<comment type="similarity">
    <text evidence="2">Belongs to the zinc-containing alcohol dehydrogenase family.</text>
</comment>
<evidence type="ECO:0000259" key="6">
    <source>
        <dbReference type="Pfam" id="PF00107"/>
    </source>
</evidence>
<evidence type="ECO:0000256" key="5">
    <source>
        <dbReference type="ARBA" id="ARBA00023002"/>
    </source>
</evidence>
<organism evidence="7 8">
    <name type="scientific">Nocardioides astragali</name>
    <dbReference type="NCBI Taxonomy" id="1776736"/>
    <lineage>
        <taxon>Bacteria</taxon>
        <taxon>Bacillati</taxon>
        <taxon>Actinomycetota</taxon>
        <taxon>Actinomycetes</taxon>
        <taxon>Propionibacteriales</taxon>
        <taxon>Nocardioidaceae</taxon>
        <taxon>Nocardioides</taxon>
    </lineage>
</organism>
<keyword evidence="5" id="KW-0560">Oxidoreductase</keyword>
<feature type="domain" description="Alcohol dehydrogenase-like C-terminal" evidence="6">
    <location>
        <begin position="164"/>
        <end position="267"/>
    </location>
</feature>
<evidence type="ECO:0000313" key="8">
    <source>
        <dbReference type="Proteomes" id="UP001596524"/>
    </source>
</evidence>
<evidence type="ECO:0000256" key="4">
    <source>
        <dbReference type="ARBA" id="ARBA00022833"/>
    </source>
</evidence>
<gene>
    <name evidence="7" type="ORF">ACFQO6_24515</name>
</gene>
<accession>A0ABW2NAV2</accession>
<evidence type="ECO:0000256" key="1">
    <source>
        <dbReference type="ARBA" id="ARBA00001947"/>
    </source>
</evidence>
<proteinExistence type="inferred from homology"/>
<name>A0ABW2NAV2_9ACTN</name>
<dbReference type="InterPro" id="IPR013149">
    <property type="entry name" value="ADH-like_C"/>
</dbReference>
<comment type="cofactor">
    <cofactor evidence="1">
        <name>Zn(2+)</name>
        <dbReference type="ChEBI" id="CHEBI:29105"/>
    </cofactor>
</comment>
<evidence type="ECO:0000313" key="7">
    <source>
        <dbReference type="EMBL" id="MFC7363458.1"/>
    </source>
</evidence>
<protein>
    <submittedName>
        <fullName evidence="7">Zinc-binding alcohol dehydrogenase</fullName>
    </submittedName>
</protein>
<evidence type="ECO:0000256" key="3">
    <source>
        <dbReference type="ARBA" id="ARBA00022723"/>
    </source>
</evidence>
<dbReference type="InterPro" id="IPR036291">
    <property type="entry name" value="NAD(P)-bd_dom_sf"/>
</dbReference>
<dbReference type="PANTHER" id="PTHR43350">
    <property type="entry name" value="NAD-DEPENDENT ALCOHOL DEHYDROGENASE"/>
    <property type="match status" value="1"/>
</dbReference>
<dbReference type="Gene3D" id="3.40.50.720">
    <property type="entry name" value="NAD(P)-binding Rossmann-like Domain"/>
    <property type="match status" value="1"/>
</dbReference>
<dbReference type="Pfam" id="PF00107">
    <property type="entry name" value="ADH_zinc_N"/>
    <property type="match status" value="1"/>
</dbReference>
<dbReference type="SUPFAM" id="SSF51735">
    <property type="entry name" value="NAD(P)-binding Rossmann-fold domains"/>
    <property type="match status" value="1"/>
</dbReference>
<dbReference type="CDD" id="cd08255">
    <property type="entry name" value="2-desacetyl-2-hydroxyethyl_bacteriochlorophyllide_like"/>
    <property type="match status" value="1"/>
</dbReference>
<comment type="caution">
    <text evidence="7">The sequence shown here is derived from an EMBL/GenBank/DDBJ whole genome shotgun (WGS) entry which is preliminary data.</text>
</comment>
<dbReference type="RefSeq" id="WP_255889198.1">
    <property type="nucleotide sequence ID" value="NZ_JAFMZM010000002.1"/>
</dbReference>
<dbReference type="EMBL" id="JBHTCH010000030">
    <property type="protein sequence ID" value="MFC7363458.1"/>
    <property type="molecule type" value="Genomic_DNA"/>
</dbReference>
<dbReference type="PANTHER" id="PTHR43350:SF19">
    <property type="entry name" value="D-GULOSIDE 3-DEHYDROGENASE"/>
    <property type="match status" value="1"/>
</dbReference>
<evidence type="ECO:0000256" key="2">
    <source>
        <dbReference type="ARBA" id="ARBA00008072"/>
    </source>
</evidence>
<dbReference type="SUPFAM" id="SSF50129">
    <property type="entry name" value="GroES-like"/>
    <property type="match status" value="1"/>
</dbReference>
<dbReference type="InterPro" id="IPR011032">
    <property type="entry name" value="GroES-like_sf"/>
</dbReference>
<reference evidence="8" key="1">
    <citation type="journal article" date="2019" name="Int. J. Syst. Evol. Microbiol.">
        <title>The Global Catalogue of Microorganisms (GCM) 10K type strain sequencing project: providing services to taxonomists for standard genome sequencing and annotation.</title>
        <authorList>
            <consortium name="The Broad Institute Genomics Platform"/>
            <consortium name="The Broad Institute Genome Sequencing Center for Infectious Disease"/>
            <person name="Wu L."/>
            <person name="Ma J."/>
        </authorList>
    </citation>
    <scope>NUCLEOTIDE SEQUENCE [LARGE SCALE GENOMIC DNA]</scope>
    <source>
        <strain evidence="8">FCH27</strain>
    </source>
</reference>
<sequence length="336" mass="35409">MRGEARAFWLREPGVGEIRDVSLPPPGPEDVVVRTLRSAISRGTESLVFGGHVPVDQRSAMRAPFQDGEFPGPVKYGYLNVGLVEHGPDTLRGRNVFCLHPHQTAYVVPSSAVVPVPDGVPVARAVLAGIVETAVNALWDAPPLVGDRVAVVGAGVLGCSVARLAARVPGTTVTLVDIDPSRASVAAALGVDFALPQDAEGGCDLVVHTSATSAGLQRSLELLAPEGTVLELSWYGDQPTTLSLGGSFHVGRLTLRGSQVGRVSPARRDSRTTSQRLALALRLLRDVAFDSLLTGESAFESLPEVMPRLVSRELPALCHGVTYGPLDEEEEVPCSA</sequence>